<dbReference type="PROSITE" id="PS00211">
    <property type="entry name" value="ABC_TRANSPORTER_1"/>
    <property type="match status" value="1"/>
</dbReference>
<evidence type="ECO:0000313" key="5">
    <source>
        <dbReference type="EMBL" id="TMQ66146.1"/>
    </source>
</evidence>
<keyword evidence="2" id="KW-0547">Nucleotide-binding</keyword>
<organism evidence="5 6">
    <name type="scientific">Eiseniibacteriota bacterium</name>
    <dbReference type="NCBI Taxonomy" id="2212470"/>
    <lineage>
        <taxon>Bacteria</taxon>
        <taxon>Candidatus Eiseniibacteriota</taxon>
    </lineage>
</organism>
<dbReference type="CDD" id="cd03261">
    <property type="entry name" value="ABC_Org_Solvent_Resistant"/>
    <property type="match status" value="1"/>
</dbReference>
<keyword evidence="1" id="KW-0813">Transport</keyword>
<evidence type="ECO:0000256" key="3">
    <source>
        <dbReference type="ARBA" id="ARBA00022840"/>
    </source>
</evidence>
<reference evidence="5 6" key="1">
    <citation type="journal article" date="2019" name="Nat. Microbiol.">
        <title>Mediterranean grassland soil C-N compound turnover is dependent on rainfall and depth, and is mediated by genomically divergent microorganisms.</title>
        <authorList>
            <person name="Diamond S."/>
            <person name="Andeer P.F."/>
            <person name="Li Z."/>
            <person name="Crits-Christoph A."/>
            <person name="Burstein D."/>
            <person name="Anantharaman K."/>
            <person name="Lane K.R."/>
            <person name="Thomas B.C."/>
            <person name="Pan C."/>
            <person name="Northen T.R."/>
            <person name="Banfield J.F."/>
        </authorList>
    </citation>
    <scope>NUCLEOTIDE SEQUENCE [LARGE SCALE GENOMIC DNA]</scope>
    <source>
        <strain evidence="5">WS_8</strain>
    </source>
</reference>
<sequence>MIRIRGLTKRLGTKQVLDGVDLDIGKGESVVVMGRSGTGKSVLLKHVIGLMTPDQGSIEIDGQEIVGLKEHDLDEVRKRFGMLFQGAALFDSLTVGENVGLALREHQRLDEREVRRRVAERLEWVGLSGVEDMKPASLSGGMRKRVGLARAIAMDPQVILYDEPTTGLDPIMADVIDQLIRGLQRRLGVTTVVVTHDLVSAYKLADRIAMLHDGKVVFTGTVDETRHTQDPLVRQFVQGSSQGPIAV</sequence>
<dbReference type="InterPro" id="IPR017871">
    <property type="entry name" value="ABC_transporter-like_CS"/>
</dbReference>
<evidence type="ECO:0000256" key="2">
    <source>
        <dbReference type="ARBA" id="ARBA00022741"/>
    </source>
</evidence>
<comment type="caution">
    <text evidence="5">The sequence shown here is derived from an EMBL/GenBank/DDBJ whole genome shotgun (WGS) entry which is preliminary data.</text>
</comment>
<keyword evidence="3 5" id="KW-0067">ATP-binding</keyword>
<evidence type="ECO:0000313" key="6">
    <source>
        <dbReference type="Proteomes" id="UP000316609"/>
    </source>
</evidence>
<protein>
    <submittedName>
        <fullName evidence="5">ABC transporter ATP-binding protein</fullName>
    </submittedName>
</protein>
<evidence type="ECO:0000256" key="1">
    <source>
        <dbReference type="ARBA" id="ARBA00022448"/>
    </source>
</evidence>
<dbReference type="PROSITE" id="PS50893">
    <property type="entry name" value="ABC_TRANSPORTER_2"/>
    <property type="match status" value="1"/>
</dbReference>
<dbReference type="EMBL" id="VBOY01000061">
    <property type="protein sequence ID" value="TMQ66146.1"/>
    <property type="molecule type" value="Genomic_DNA"/>
</dbReference>
<dbReference type="InterPro" id="IPR003439">
    <property type="entry name" value="ABC_transporter-like_ATP-bd"/>
</dbReference>
<dbReference type="SMART" id="SM00382">
    <property type="entry name" value="AAA"/>
    <property type="match status" value="1"/>
</dbReference>
<dbReference type="Proteomes" id="UP000316609">
    <property type="component" value="Unassembled WGS sequence"/>
</dbReference>
<feature type="domain" description="ABC transporter" evidence="4">
    <location>
        <begin position="2"/>
        <end position="238"/>
    </location>
</feature>
<dbReference type="Pfam" id="PF00005">
    <property type="entry name" value="ABC_tran"/>
    <property type="match status" value="1"/>
</dbReference>
<dbReference type="GO" id="GO:0005524">
    <property type="term" value="F:ATP binding"/>
    <property type="evidence" value="ECO:0007669"/>
    <property type="project" value="UniProtKB-KW"/>
</dbReference>
<dbReference type="SUPFAM" id="SSF52540">
    <property type="entry name" value="P-loop containing nucleoside triphosphate hydrolases"/>
    <property type="match status" value="1"/>
</dbReference>
<evidence type="ECO:0000259" key="4">
    <source>
        <dbReference type="PROSITE" id="PS50893"/>
    </source>
</evidence>
<name>A0A538TR80_UNCEI</name>
<dbReference type="InterPro" id="IPR027417">
    <property type="entry name" value="P-loop_NTPase"/>
</dbReference>
<dbReference type="Gene3D" id="3.40.50.300">
    <property type="entry name" value="P-loop containing nucleotide triphosphate hydrolases"/>
    <property type="match status" value="1"/>
</dbReference>
<proteinExistence type="predicted"/>
<dbReference type="AlphaFoldDB" id="A0A538TR80"/>
<dbReference type="GO" id="GO:0016887">
    <property type="term" value="F:ATP hydrolysis activity"/>
    <property type="evidence" value="ECO:0007669"/>
    <property type="project" value="InterPro"/>
</dbReference>
<accession>A0A538TR80</accession>
<dbReference type="InterPro" id="IPR003593">
    <property type="entry name" value="AAA+_ATPase"/>
</dbReference>
<gene>
    <name evidence="5" type="ORF">E6K78_06805</name>
</gene>
<dbReference type="PANTHER" id="PTHR43023">
    <property type="entry name" value="PROTEIN TRIGALACTOSYLDIACYLGLYCEROL 3, CHLOROPLASTIC"/>
    <property type="match status" value="1"/>
</dbReference>
<dbReference type="PANTHER" id="PTHR43023:SF6">
    <property type="entry name" value="INTERMEMBRANE PHOSPHOLIPID TRANSPORT SYSTEM ATP-BINDING PROTEIN MLAF"/>
    <property type="match status" value="1"/>
</dbReference>